<sequence>MDWIVPKRIVPGMTLAFTAPASAAQEDLDQLEKIAVQRGYKAIFGASCYRQGLYGGSPEEQAQEFNTLMTDSLCDAVIALRGGYGSVRYLHLLDYAGIRKAHKPFVGYSDCTALHCAIGRYSRLVTYHGPMGVDWLKSDRETDINHLFDLLEGRTSVIEPLLAPPRGFIGATMEEGRLLGGNLAMLCSLGGTPYAPLMEDWSDAILLLEDIGEPPYKIDRMLQQLRWQGILAQVKGVALGTFTNCEGDPDEATYEIGAHVLDYMLTGRLEEAPEPFVCYVPTGHGMPHWALPLGAYVSFRAVSNTLVVFPYCEM</sequence>
<comment type="similarity">
    <text evidence="1">Belongs to the peptidase S66 family.</text>
</comment>
<keyword evidence="3" id="KW-0645">Protease</keyword>
<proteinExistence type="inferred from homology"/>
<organism evidence="8 9">
    <name type="scientific">Veillonella criceti</name>
    <dbReference type="NCBI Taxonomy" id="103891"/>
    <lineage>
        <taxon>Bacteria</taxon>
        <taxon>Bacillati</taxon>
        <taxon>Bacillota</taxon>
        <taxon>Negativicutes</taxon>
        <taxon>Veillonellales</taxon>
        <taxon>Veillonellaceae</taxon>
        <taxon>Veillonella</taxon>
    </lineage>
</organism>
<feature type="domain" description="LD-carboxypeptidase N-terminal" evidence="6">
    <location>
        <begin position="16"/>
        <end position="129"/>
    </location>
</feature>
<dbReference type="InterPro" id="IPR027478">
    <property type="entry name" value="LdcA_N"/>
</dbReference>
<dbReference type="CDD" id="cd07025">
    <property type="entry name" value="Peptidase_S66"/>
    <property type="match status" value="1"/>
</dbReference>
<evidence type="ECO:0000313" key="8">
    <source>
        <dbReference type="EMBL" id="SUP42618.1"/>
    </source>
</evidence>
<evidence type="ECO:0000259" key="7">
    <source>
        <dbReference type="Pfam" id="PF17676"/>
    </source>
</evidence>
<evidence type="ECO:0000256" key="3">
    <source>
        <dbReference type="ARBA" id="ARBA00022670"/>
    </source>
</evidence>
<dbReference type="Pfam" id="PF17676">
    <property type="entry name" value="Peptidase_S66C"/>
    <property type="match status" value="1"/>
</dbReference>
<dbReference type="Gene3D" id="3.40.50.10740">
    <property type="entry name" value="Class I glutamine amidotransferase-like"/>
    <property type="match status" value="1"/>
</dbReference>
<dbReference type="InterPro" id="IPR040449">
    <property type="entry name" value="Peptidase_S66_N"/>
</dbReference>
<dbReference type="Pfam" id="PF02016">
    <property type="entry name" value="Peptidase_S66"/>
    <property type="match status" value="1"/>
</dbReference>
<dbReference type="RefSeq" id="WP_115310117.1">
    <property type="nucleotide sequence ID" value="NZ_UHIO01000001.1"/>
</dbReference>
<dbReference type="Gene3D" id="3.50.30.60">
    <property type="entry name" value="LD-carboxypeptidase A C-terminal domain-like"/>
    <property type="match status" value="1"/>
</dbReference>
<keyword evidence="2 8" id="KW-0121">Carboxypeptidase</keyword>
<dbReference type="PANTHER" id="PTHR30237:SF2">
    <property type="entry name" value="MUREIN TETRAPEPTIDE CARBOXYPEPTIDASE"/>
    <property type="match status" value="1"/>
</dbReference>
<dbReference type="GO" id="GO:0106415">
    <property type="term" value="F:muramoyltetrapeptide carboxypeptidase activity"/>
    <property type="evidence" value="ECO:0007669"/>
    <property type="project" value="UniProtKB-EC"/>
</dbReference>
<protein>
    <submittedName>
        <fullName evidence="8">Murein tetrapeptide carboxypeptidase</fullName>
        <ecNumber evidence="8">3.4.17.13</ecNumber>
    </submittedName>
</protein>
<dbReference type="SUPFAM" id="SSF52317">
    <property type="entry name" value="Class I glutamine amidotransferase-like"/>
    <property type="match status" value="1"/>
</dbReference>
<dbReference type="InterPro" id="IPR027461">
    <property type="entry name" value="Carboxypeptidase_A_C_sf"/>
</dbReference>
<dbReference type="EMBL" id="UHIO01000001">
    <property type="protein sequence ID" value="SUP42618.1"/>
    <property type="molecule type" value="Genomic_DNA"/>
</dbReference>
<dbReference type="GO" id="GO:0008236">
    <property type="term" value="F:serine-type peptidase activity"/>
    <property type="evidence" value="ECO:0007669"/>
    <property type="project" value="UniProtKB-KW"/>
</dbReference>
<name>A0A380NJP8_9FIRM</name>
<accession>A0A380NJP8</accession>
<gene>
    <name evidence="8" type="primary">ldcA</name>
    <name evidence="8" type="ORF">NCTC12020_00909</name>
</gene>
<evidence type="ECO:0000259" key="6">
    <source>
        <dbReference type="Pfam" id="PF02016"/>
    </source>
</evidence>
<dbReference type="OrthoDB" id="9807329at2"/>
<dbReference type="PIRSF" id="PIRSF028757">
    <property type="entry name" value="LD-carboxypeptidase"/>
    <property type="match status" value="1"/>
</dbReference>
<dbReference type="InterPro" id="IPR029062">
    <property type="entry name" value="Class_I_gatase-like"/>
</dbReference>
<keyword evidence="5" id="KW-0720">Serine protease</keyword>
<dbReference type="InterPro" id="IPR040921">
    <property type="entry name" value="Peptidase_S66C"/>
</dbReference>
<dbReference type="EC" id="3.4.17.13" evidence="8"/>
<evidence type="ECO:0000256" key="4">
    <source>
        <dbReference type="ARBA" id="ARBA00022801"/>
    </source>
</evidence>
<dbReference type="PANTHER" id="PTHR30237">
    <property type="entry name" value="MURAMOYLTETRAPEPTIDE CARBOXYPEPTIDASE"/>
    <property type="match status" value="1"/>
</dbReference>
<evidence type="ECO:0000256" key="2">
    <source>
        <dbReference type="ARBA" id="ARBA00022645"/>
    </source>
</evidence>
<dbReference type="AlphaFoldDB" id="A0A380NJP8"/>
<evidence type="ECO:0000256" key="1">
    <source>
        <dbReference type="ARBA" id="ARBA00010233"/>
    </source>
</evidence>
<dbReference type="GO" id="GO:0006508">
    <property type="term" value="P:proteolysis"/>
    <property type="evidence" value="ECO:0007669"/>
    <property type="project" value="UniProtKB-KW"/>
</dbReference>
<evidence type="ECO:0000256" key="5">
    <source>
        <dbReference type="ARBA" id="ARBA00022825"/>
    </source>
</evidence>
<evidence type="ECO:0000313" key="9">
    <source>
        <dbReference type="Proteomes" id="UP000255367"/>
    </source>
</evidence>
<dbReference type="InterPro" id="IPR003507">
    <property type="entry name" value="S66_fam"/>
</dbReference>
<keyword evidence="4 8" id="KW-0378">Hydrolase</keyword>
<reference evidence="8 9" key="1">
    <citation type="submission" date="2018-06" db="EMBL/GenBank/DDBJ databases">
        <authorList>
            <consortium name="Pathogen Informatics"/>
            <person name="Doyle S."/>
        </authorList>
    </citation>
    <scope>NUCLEOTIDE SEQUENCE [LARGE SCALE GENOMIC DNA]</scope>
    <source>
        <strain evidence="8 9">NCTC12020</strain>
    </source>
</reference>
<dbReference type="SUPFAM" id="SSF141986">
    <property type="entry name" value="LD-carboxypeptidase A C-terminal domain-like"/>
    <property type="match status" value="1"/>
</dbReference>
<keyword evidence="9" id="KW-1185">Reference proteome</keyword>
<dbReference type="Proteomes" id="UP000255367">
    <property type="component" value="Unassembled WGS sequence"/>
</dbReference>
<feature type="domain" description="LD-carboxypeptidase C-terminal" evidence="7">
    <location>
        <begin position="175"/>
        <end position="297"/>
    </location>
</feature>